<name>A0A5B6V969_9ROSI</name>
<feature type="region of interest" description="Disordered" evidence="1">
    <location>
        <begin position="51"/>
        <end position="84"/>
    </location>
</feature>
<protein>
    <submittedName>
        <fullName evidence="2">F-box/LRR-repeat protein 13-like</fullName>
    </submittedName>
</protein>
<keyword evidence="3" id="KW-1185">Reference proteome</keyword>
<comment type="caution">
    <text evidence="2">The sequence shown here is derived from an EMBL/GenBank/DDBJ whole genome shotgun (WGS) entry which is preliminary data.</text>
</comment>
<dbReference type="AlphaFoldDB" id="A0A5B6V969"/>
<feature type="compositionally biased region" description="Basic and acidic residues" evidence="1">
    <location>
        <begin position="1"/>
        <end position="19"/>
    </location>
</feature>
<accession>A0A5B6V969</accession>
<evidence type="ECO:0000256" key="1">
    <source>
        <dbReference type="SAM" id="MobiDB-lite"/>
    </source>
</evidence>
<dbReference type="EMBL" id="SMMG02000007">
    <property type="protein sequence ID" value="KAA3465593.1"/>
    <property type="molecule type" value="Genomic_DNA"/>
</dbReference>
<sequence>MKRTRNELKTDQIGPREKSTWPGPKLTRSCLIKSPSMALPRFTRACAMAGPSKASQSLYKHPRGQLERGVRQKPKGAKARPRSEAEKVHLPIIVVRVSLQKVSVQELKDQIGQLTKLVSERRPESLPTEKEQVKGITLRSGKELVETKKKIPHETDKAKDEKVENVTPVREECKPPIPYPKKLMKDRLDAQYRSFRREEVRAAEVALWAFVFASRRGGVLDGIGTLKR</sequence>
<gene>
    <name evidence="2" type="ORF">EPI10_000744</name>
</gene>
<dbReference type="Proteomes" id="UP000325315">
    <property type="component" value="Unassembled WGS sequence"/>
</dbReference>
<evidence type="ECO:0000313" key="2">
    <source>
        <dbReference type="EMBL" id="KAA3465593.1"/>
    </source>
</evidence>
<organism evidence="2 3">
    <name type="scientific">Gossypium australe</name>
    <dbReference type="NCBI Taxonomy" id="47621"/>
    <lineage>
        <taxon>Eukaryota</taxon>
        <taxon>Viridiplantae</taxon>
        <taxon>Streptophyta</taxon>
        <taxon>Embryophyta</taxon>
        <taxon>Tracheophyta</taxon>
        <taxon>Spermatophyta</taxon>
        <taxon>Magnoliopsida</taxon>
        <taxon>eudicotyledons</taxon>
        <taxon>Gunneridae</taxon>
        <taxon>Pentapetalae</taxon>
        <taxon>rosids</taxon>
        <taxon>malvids</taxon>
        <taxon>Malvales</taxon>
        <taxon>Malvaceae</taxon>
        <taxon>Malvoideae</taxon>
        <taxon>Gossypium</taxon>
    </lineage>
</organism>
<feature type="region of interest" description="Disordered" evidence="1">
    <location>
        <begin position="1"/>
        <end position="28"/>
    </location>
</feature>
<reference evidence="3" key="1">
    <citation type="journal article" date="2019" name="Plant Biotechnol. J.">
        <title>Genome sequencing of the Australian wild diploid species Gossypium australe highlights disease resistance and delayed gland morphogenesis.</title>
        <authorList>
            <person name="Cai Y."/>
            <person name="Cai X."/>
            <person name="Wang Q."/>
            <person name="Wang P."/>
            <person name="Zhang Y."/>
            <person name="Cai C."/>
            <person name="Xu Y."/>
            <person name="Wang K."/>
            <person name="Zhou Z."/>
            <person name="Wang C."/>
            <person name="Geng S."/>
            <person name="Li B."/>
            <person name="Dong Q."/>
            <person name="Hou Y."/>
            <person name="Wang H."/>
            <person name="Ai P."/>
            <person name="Liu Z."/>
            <person name="Yi F."/>
            <person name="Sun M."/>
            <person name="An G."/>
            <person name="Cheng J."/>
            <person name="Zhang Y."/>
            <person name="Shi Q."/>
            <person name="Xie Y."/>
            <person name="Shi X."/>
            <person name="Chang Y."/>
            <person name="Huang F."/>
            <person name="Chen Y."/>
            <person name="Hong S."/>
            <person name="Mi L."/>
            <person name="Sun Q."/>
            <person name="Zhang L."/>
            <person name="Zhou B."/>
            <person name="Peng R."/>
            <person name="Zhang X."/>
            <person name="Liu F."/>
        </authorList>
    </citation>
    <scope>NUCLEOTIDE SEQUENCE [LARGE SCALE GENOMIC DNA]</scope>
    <source>
        <strain evidence="3">cv. PA1801</strain>
    </source>
</reference>
<proteinExistence type="predicted"/>
<feature type="compositionally biased region" description="Basic residues" evidence="1">
    <location>
        <begin position="71"/>
        <end position="80"/>
    </location>
</feature>
<evidence type="ECO:0000313" key="3">
    <source>
        <dbReference type="Proteomes" id="UP000325315"/>
    </source>
</evidence>